<evidence type="ECO:0000259" key="1">
    <source>
        <dbReference type="Pfam" id="PF14947"/>
    </source>
</evidence>
<accession>A0A2R6AW54</accession>
<sequence length="97" mass="10974">MVEVGKPEGVRSKLRIYLDILRVIEEEGEAIPTHILYKANLSHDRLTSYVGDLEQRGLIAQVTRGESRVYTLTPEGRKFLKELKRAEAFLSGFGISL</sequence>
<name>A0A2R6AW54_9ARCH</name>
<comment type="caution">
    <text evidence="2">The sequence shown here is derived from an EMBL/GenBank/DDBJ whole genome shotgun (WGS) entry which is preliminary data.</text>
</comment>
<dbReference type="InterPro" id="IPR036388">
    <property type="entry name" value="WH-like_DNA-bd_sf"/>
</dbReference>
<protein>
    <recommendedName>
        <fullName evidence="1">ArnR1-like winged helix-turn-helix domain-containing protein</fullName>
    </recommendedName>
</protein>
<dbReference type="Pfam" id="PF14947">
    <property type="entry name" value="HTH_45"/>
    <property type="match status" value="1"/>
</dbReference>
<organism evidence="2 3">
    <name type="scientific">Candidatus Marsarchaeota G2 archaeon ECH_B_SAG-M15</name>
    <dbReference type="NCBI Taxonomy" id="1978162"/>
    <lineage>
        <taxon>Archaea</taxon>
        <taxon>Candidatus Marsarchaeota</taxon>
        <taxon>Candidatus Marsarchaeota group 2</taxon>
    </lineage>
</organism>
<dbReference type="EMBL" id="NEXJ01000076">
    <property type="protein sequence ID" value="PSN90610.1"/>
    <property type="molecule type" value="Genomic_DNA"/>
</dbReference>
<proteinExistence type="predicted"/>
<dbReference type="Proteomes" id="UP000240490">
    <property type="component" value="Unassembled WGS sequence"/>
</dbReference>
<dbReference type="SUPFAM" id="SSF46785">
    <property type="entry name" value="Winged helix' DNA-binding domain"/>
    <property type="match status" value="1"/>
</dbReference>
<dbReference type="Gene3D" id="1.10.10.10">
    <property type="entry name" value="Winged helix-like DNA-binding domain superfamily/Winged helix DNA-binding domain"/>
    <property type="match status" value="1"/>
</dbReference>
<evidence type="ECO:0000313" key="2">
    <source>
        <dbReference type="EMBL" id="PSN90610.1"/>
    </source>
</evidence>
<dbReference type="AlphaFoldDB" id="A0A2R6AW54"/>
<feature type="domain" description="ArnR1-like winged helix-turn-helix" evidence="1">
    <location>
        <begin position="11"/>
        <end position="87"/>
    </location>
</feature>
<gene>
    <name evidence="2" type="ORF">B9Q08_04400</name>
</gene>
<evidence type="ECO:0000313" key="3">
    <source>
        <dbReference type="Proteomes" id="UP000240490"/>
    </source>
</evidence>
<dbReference type="InterPro" id="IPR036390">
    <property type="entry name" value="WH_DNA-bd_sf"/>
</dbReference>
<reference evidence="2 3" key="1">
    <citation type="submission" date="2017-04" db="EMBL/GenBank/DDBJ databases">
        <title>Novel microbial lineages endemic to geothermal iron-oxide mats fill important gaps in the evolutionary history of Archaea.</title>
        <authorList>
            <person name="Jay Z.J."/>
            <person name="Beam J.P."/>
            <person name="Dlakic M."/>
            <person name="Rusch D.B."/>
            <person name="Kozubal M.A."/>
            <person name="Inskeep W.P."/>
        </authorList>
    </citation>
    <scope>NUCLEOTIDE SEQUENCE [LARGE SCALE GENOMIC DNA]</scope>
    <source>
        <strain evidence="2">ECH_B_SAG-M15</strain>
    </source>
</reference>
<dbReference type="InterPro" id="IPR038723">
    <property type="entry name" value="ArnR1-like_HTH"/>
</dbReference>